<dbReference type="GO" id="GO:0000156">
    <property type="term" value="F:phosphorelay response regulator activity"/>
    <property type="evidence" value="ECO:0007669"/>
    <property type="project" value="InterPro"/>
</dbReference>
<comment type="domain">
    <text evidence="5">Contains a C-terminal catalytic domain, and an N-terminal region which modulates catalytic activity.</text>
</comment>
<feature type="domain" description="CheB-type methylesterase" evidence="9">
    <location>
        <begin position="172"/>
        <end position="364"/>
    </location>
</feature>
<evidence type="ECO:0000256" key="1">
    <source>
        <dbReference type="ARBA" id="ARBA00022490"/>
    </source>
</evidence>
<dbReference type="InterPro" id="IPR035909">
    <property type="entry name" value="CheB_C"/>
</dbReference>
<accession>A0A348AQ16</accession>
<proteinExistence type="inferred from homology"/>
<comment type="subcellular location">
    <subcellularLocation>
        <location evidence="5">Cytoplasm</location>
    </subcellularLocation>
</comment>
<keyword evidence="11" id="KW-1185">Reference proteome</keyword>
<keyword evidence="3 5" id="KW-0378">Hydrolase</keyword>
<dbReference type="SUPFAM" id="SSF52172">
    <property type="entry name" value="CheY-like"/>
    <property type="match status" value="1"/>
</dbReference>
<keyword evidence="5 7" id="KW-0597">Phosphoprotein</keyword>
<dbReference type="PIRSF" id="PIRSF000876">
    <property type="entry name" value="RR_chemtxs_CheB"/>
    <property type="match status" value="1"/>
</dbReference>
<dbReference type="KEGG" id="mana:MAMMFC1_03873"/>
<dbReference type="Pfam" id="PF00072">
    <property type="entry name" value="Response_reg"/>
    <property type="match status" value="1"/>
</dbReference>
<evidence type="ECO:0000256" key="2">
    <source>
        <dbReference type="ARBA" id="ARBA00022500"/>
    </source>
</evidence>
<evidence type="ECO:0000259" key="9">
    <source>
        <dbReference type="PROSITE" id="PS50122"/>
    </source>
</evidence>
<dbReference type="NCBIfam" id="NF009206">
    <property type="entry name" value="PRK12555.1"/>
    <property type="match status" value="1"/>
</dbReference>
<dbReference type="EC" id="3.1.1.61" evidence="5"/>
<dbReference type="HAMAP" id="MF_00099">
    <property type="entry name" value="CheB_chemtxs"/>
    <property type="match status" value="1"/>
</dbReference>
<evidence type="ECO:0000313" key="11">
    <source>
        <dbReference type="Proteomes" id="UP000276437"/>
    </source>
</evidence>
<evidence type="ECO:0000313" key="10">
    <source>
        <dbReference type="EMBL" id="BBB93164.1"/>
    </source>
</evidence>
<dbReference type="EC" id="3.5.1.44" evidence="5"/>
<dbReference type="PANTHER" id="PTHR42872">
    <property type="entry name" value="PROTEIN-GLUTAMATE METHYLESTERASE/PROTEIN-GLUTAMINE GLUTAMINASE"/>
    <property type="match status" value="1"/>
</dbReference>
<dbReference type="Pfam" id="PF01339">
    <property type="entry name" value="CheB_methylest"/>
    <property type="match status" value="1"/>
</dbReference>
<feature type="active site" evidence="5 6">
    <location>
        <position position="307"/>
    </location>
</feature>
<dbReference type="CDD" id="cd16432">
    <property type="entry name" value="CheB_Rec"/>
    <property type="match status" value="1"/>
</dbReference>
<organism evidence="10 11">
    <name type="scientific">Methylomusa anaerophila</name>
    <dbReference type="NCBI Taxonomy" id="1930071"/>
    <lineage>
        <taxon>Bacteria</taxon>
        <taxon>Bacillati</taxon>
        <taxon>Bacillota</taxon>
        <taxon>Negativicutes</taxon>
        <taxon>Selenomonadales</taxon>
        <taxon>Sporomusaceae</taxon>
        <taxon>Methylomusa</taxon>
    </lineage>
</organism>
<feature type="modified residue" description="4-aspartylphosphate" evidence="5 7">
    <location>
        <position position="65"/>
    </location>
</feature>
<dbReference type="InterPro" id="IPR008248">
    <property type="entry name" value="CheB-like"/>
</dbReference>
<comment type="function">
    <text evidence="5">Involved in chemotaxis. Part of a chemotaxis signal transduction system that modulates chemotaxis in response to various stimuli. Catalyzes the demethylation of specific methylglutamate residues introduced into the chemoreceptors (methyl-accepting chemotaxis proteins or MCP) by CheR. Also mediates the irreversible deamidation of specific glutamine residues to glutamic acid.</text>
</comment>
<dbReference type="Proteomes" id="UP000276437">
    <property type="component" value="Chromosome"/>
</dbReference>
<dbReference type="Gene3D" id="3.40.50.180">
    <property type="entry name" value="Methylesterase CheB, C-terminal domain"/>
    <property type="match status" value="1"/>
</dbReference>
<dbReference type="PROSITE" id="PS50122">
    <property type="entry name" value="CHEB"/>
    <property type="match status" value="1"/>
</dbReference>
<keyword evidence="1 5" id="KW-0963">Cytoplasm</keyword>
<comment type="similarity">
    <text evidence="5">Belongs to the CheB family.</text>
</comment>
<dbReference type="InterPro" id="IPR011006">
    <property type="entry name" value="CheY-like_superfamily"/>
</dbReference>
<dbReference type="PANTHER" id="PTHR42872:SF6">
    <property type="entry name" value="PROTEIN-GLUTAMATE METHYLESTERASE_PROTEIN-GLUTAMINE GLUTAMINASE"/>
    <property type="match status" value="1"/>
</dbReference>
<dbReference type="GO" id="GO:0006935">
    <property type="term" value="P:chemotaxis"/>
    <property type="evidence" value="ECO:0007669"/>
    <property type="project" value="UniProtKB-UniRule"/>
</dbReference>
<comment type="PTM">
    <text evidence="5">Phosphorylated by CheA. Phosphorylation of the N-terminal regulatory domain activates the methylesterase activity.</text>
</comment>
<protein>
    <recommendedName>
        <fullName evidence="5">Protein-glutamate methylesterase/protein-glutamine glutaminase</fullName>
        <ecNumber evidence="5">3.1.1.61</ecNumber>
        <ecNumber evidence="5">3.5.1.44</ecNumber>
    </recommendedName>
</protein>
<keyword evidence="2 5" id="KW-0145">Chemotaxis</keyword>
<feature type="active site" evidence="5 6">
    <location>
        <position position="211"/>
    </location>
</feature>
<sequence>MTGISQLVGEFMIRVLIVDDSVFMRKLLTDLFAEESDYLVVDTARNGREAIDKIRWVKPDVITLDVEMPVLNGIQALETIMRENPTPVVMISSLTQTGAEATLKALELGAVDFVAKAKGPIANISNVKNEILMKCRAAAKVNIKRLIQRPYPPTFSSHSKPAVSSLATLSDSLIAGKIVAIGASTGGPRALQDIITNLPGNLPCGILVVQHMPPGFTKSLAERLNSLSALAVKEAEDNDIVLPGLVLIAPGDYHMTLTRERGKPIIKLNQNPPIGGHRPAVDPMLESVAQVFGNKAIGVILTGMGHDGSKGLRAIKDQHGYTIAEDQSTAVVFGMPKAAIELGVVDKIAPVTGIAAEIVKAVTN</sequence>
<dbReference type="GO" id="GO:0005737">
    <property type="term" value="C:cytoplasm"/>
    <property type="evidence" value="ECO:0007669"/>
    <property type="project" value="UniProtKB-SubCell"/>
</dbReference>
<dbReference type="AlphaFoldDB" id="A0A348AQ16"/>
<dbReference type="NCBIfam" id="NF001965">
    <property type="entry name" value="PRK00742.1"/>
    <property type="match status" value="1"/>
</dbReference>
<dbReference type="InterPro" id="IPR001789">
    <property type="entry name" value="Sig_transdc_resp-reg_receiver"/>
</dbReference>
<dbReference type="GO" id="GO:0008984">
    <property type="term" value="F:protein-glutamate methylesterase activity"/>
    <property type="evidence" value="ECO:0007669"/>
    <property type="project" value="UniProtKB-UniRule"/>
</dbReference>
<feature type="active site" evidence="5 6">
    <location>
        <position position="184"/>
    </location>
</feature>
<dbReference type="SUPFAM" id="SSF52738">
    <property type="entry name" value="Methylesterase CheB, C-terminal domain"/>
    <property type="match status" value="1"/>
</dbReference>
<evidence type="ECO:0000256" key="3">
    <source>
        <dbReference type="ARBA" id="ARBA00022801"/>
    </source>
</evidence>
<dbReference type="PROSITE" id="PS50110">
    <property type="entry name" value="RESPONSE_REGULATORY"/>
    <property type="match status" value="1"/>
</dbReference>
<gene>
    <name evidence="5 10" type="primary">cheB</name>
    <name evidence="10" type="ORF">MAMMFC1_03873</name>
</gene>
<evidence type="ECO:0000256" key="6">
    <source>
        <dbReference type="PROSITE-ProRule" id="PRU00050"/>
    </source>
</evidence>
<feature type="domain" description="Response regulatory" evidence="8">
    <location>
        <begin position="14"/>
        <end position="131"/>
    </location>
</feature>
<comment type="catalytic activity">
    <reaction evidence="5">
        <text>L-glutaminyl-[protein] + H2O = L-glutamyl-[protein] + NH4(+)</text>
        <dbReference type="Rhea" id="RHEA:16441"/>
        <dbReference type="Rhea" id="RHEA-COMP:10207"/>
        <dbReference type="Rhea" id="RHEA-COMP:10208"/>
        <dbReference type="ChEBI" id="CHEBI:15377"/>
        <dbReference type="ChEBI" id="CHEBI:28938"/>
        <dbReference type="ChEBI" id="CHEBI:29973"/>
        <dbReference type="ChEBI" id="CHEBI:30011"/>
        <dbReference type="EC" id="3.5.1.44"/>
    </reaction>
</comment>
<name>A0A348AQ16_9FIRM</name>
<dbReference type="SMART" id="SM00448">
    <property type="entry name" value="REC"/>
    <property type="match status" value="1"/>
</dbReference>
<evidence type="ECO:0000256" key="5">
    <source>
        <dbReference type="HAMAP-Rule" id="MF_00099"/>
    </source>
</evidence>
<comment type="catalytic activity">
    <reaction evidence="4 5">
        <text>[protein]-L-glutamate 5-O-methyl ester + H2O = L-glutamyl-[protein] + methanol + H(+)</text>
        <dbReference type="Rhea" id="RHEA:23236"/>
        <dbReference type="Rhea" id="RHEA-COMP:10208"/>
        <dbReference type="Rhea" id="RHEA-COMP:10311"/>
        <dbReference type="ChEBI" id="CHEBI:15377"/>
        <dbReference type="ChEBI" id="CHEBI:15378"/>
        <dbReference type="ChEBI" id="CHEBI:17790"/>
        <dbReference type="ChEBI" id="CHEBI:29973"/>
        <dbReference type="ChEBI" id="CHEBI:82795"/>
        <dbReference type="EC" id="3.1.1.61"/>
    </reaction>
</comment>
<dbReference type="GO" id="GO:0050568">
    <property type="term" value="F:protein-glutamine glutaminase activity"/>
    <property type="evidence" value="ECO:0007669"/>
    <property type="project" value="UniProtKB-UniRule"/>
</dbReference>
<dbReference type="EMBL" id="AP018449">
    <property type="protein sequence ID" value="BBB93164.1"/>
    <property type="molecule type" value="Genomic_DNA"/>
</dbReference>
<evidence type="ECO:0000259" key="8">
    <source>
        <dbReference type="PROSITE" id="PS50110"/>
    </source>
</evidence>
<evidence type="ECO:0000256" key="7">
    <source>
        <dbReference type="PROSITE-ProRule" id="PRU00169"/>
    </source>
</evidence>
<reference evidence="10 11" key="1">
    <citation type="journal article" date="2018" name="Int. J. Syst. Evol. Microbiol.">
        <title>Methylomusa anaerophila gen. nov., sp. nov., an anaerobic methanol-utilizing bacterium isolated from a microbial fuel cell.</title>
        <authorList>
            <person name="Amano N."/>
            <person name="Yamamuro A."/>
            <person name="Miyahara M."/>
            <person name="Kouzuma A."/>
            <person name="Abe T."/>
            <person name="Watanabe K."/>
        </authorList>
    </citation>
    <scope>NUCLEOTIDE SEQUENCE [LARGE SCALE GENOMIC DNA]</scope>
    <source>
        <strain evidence="10 11">MMFC1</strain>
    </source>
</reference>
<evidence type="ECO:0000256" key="4">
    <source>
        <dbReference type="ARBA" id="ARBA00048267"/>
    </source>
</evidence>
<dbReference type="Gene3D" id="3.40.50.2300">
    <property type="match status" value="1"/>
</dbReference>
<dbReference type="CDD" id="cd17541">
    <property type="entry name" value="REC_CheB-like"/>
    <property type="match status" value="1"/>
</dbReference>
<dbReference type="InterPro" id="IPR000673">
    <property type="entry name" value="Sig_transdc_resp-reg_Me-estase"/>
</dbReference>